<evidence type="ECO:0000256" key="1">
    <source>
        <dbReference type="SAM" id="MobiDB-lite"/>
    </source>
</evidence>
<evidence type="ECO:0000259" key="3">
    <source>
        <dbReference type="Pfam" id="PF13464"/>
    </source>
</evidence>
<sequence>MSEPDEADSLPVAADVHATPGAMLRQAREAQGLHLGALATQLKVAPRKLEALEADRYDELQGATFVRALAQAACRALKIDPAPVLARLPRAEAHKLEHVSNGLNAPFRERGGKREPAEQLLASRAFLGLIALLVIAALALWLLPRDGAGWRWLTQAAPESVAAASAVGDSGAASAANGAEATGTHDAGTPAMADAPPANVPQPNLPLAGDAGSPAPVVSQPAPVAQAPASAALPAVKPAASSVAALAAVEAASKPQPAASAGLDPAGPLQLHARQDSWIEVIDGSGKTLLARTVAAGDTVGLSGAFPMRVKIGNAVGTDLTLRGKPIELQSLTRDNVVRLELK</sequence>
<feature type="domain" description="Cytoskeleton protein RodZ-like C-terminal" evidence="3">
    <location>
        <begin position="270"/>
        <end position="341"/>
    </location>
</feature>
<dbReference type="PANTHER" id="PTHR34475:SF1">
    <property type="entry name" value="CYTOSKELETON PROTEIN RODZ"/>
    <property type="match status" value="1"/>
</dbReference>
<dbReference type="InterPro" id="IPR050400">
    <property type="entry name" value="Bact_Cytoskel_RodZ"/>
</dbReference>
<evidence type="ECO:0000256" key="2">
    <source>
        <dbReference type="SAM" id="Phobius"/>
    </source>
</evidence>
<dbReference type="Gene3D" id="1.10.260.40">
    <property type="entry name" value="lambda repressor-like DNA-binding domains"/>
    <property type="match status" value="1"/>
</dbReference>
<dbReference type="InterPro" id="IPR010982">
    <property type="entry name" value="Lambda_DNA-bd_dom_sf"/>
</dbReference>
<keyword evidence="2" id="KW-0472">Membrane</keyword>
<organism evidence="4 5">
    <name type="scientific">Ideonella azotifigens</name>
    <dbReference type="NCBI Taxonomy" id="513160"/>
    <lineage>
        <taxon>Bacteria</taxon>
        <taxon>Pseudomonadati</taxon>
        <taxon>Pseudomonadota</taxon>
        <taxon>Betaproteobacteria</taxon>
        <taxon>Burkholderiales</taxon>
        <taxon>Sphaerotilaceae</taxon>
        <taxon>Ideonella</taxon>
    </lineage>
</organism>
<feature type="region of interest" description="Disordered" evidence="1">
    <location>
        <begin position="174"/>
        <end position="221"/>
    </location>
</feature>
<dbReference type="Pfam" id="PF13413">
    <property type="entry name" value="HTH_25"/>
    <property type="match status" value="1"/>
</dbReference>
<proteinExistence type="predicted"/>
<dbReference type="InterPro" id="IPR025194">
    <property type="entry name" value="RodZ-like_C"/>
</dbReference>
<feature type="compositionally biased region" description="Low complexity" evidence="1">
    <location>
        <begin position="174"/>
        <end position="184"/>
    </location>
</feature>
<evidence type="ECO:0000313" key="4">
    <source>
        <dbReference type="EMBL" id="GAA0753669.1"/>
    </source>
</evidence>
<dbReference type="CDD" id="cd00093">
    <property type="entry name" value="HTH_XRE"/>
    <property type="match status" value="1"/>
</dbReference>
<dbReference type="RefSeq" id="WP_231012857.1">
    <property type="nucleotide sequence ID" value="NZ_BAAAEW010000018.1"/>
</dbReference>
<accession>A0ABN1K3C8</accession>
<keyword evidence="2" id="KW-1133">Transmembrane helix</keyword>
<name>A0ABN1K3C8_9BURK</name>
<comment type="caution">
    <text evidence="4">The sequence shown here is derived from an EMBL/GenBank/DDBJ whole genome shotgun (WGS) entry which is preliminary data.</text>
</comment>
<dbReference type="InterPro" id="IPR001387">
    <property type="entry name" value="Cro/C1-type_HTH"/>
</dbReference>
<dbReference type="PANTHER" id="PTHR34475">
    <property type="match status" value="1"/>
</dbReference>
<dbReference type="Proteomes" id="UP001500279">
    <property type="component" value="Unassembled WGS sequence"/>
</dbReference>
<gene>
    <name evidence="4" type="primary">rodZ</name>
    <name evidence="4" type="ORF">GCM10009107_29150</name>
</gene>
<keyword evidence="5" id="KW-1185">Reference proteome</keyword>
<protein>
    <submittedName>
        <fullName evidence="4">Cytoskeleton protein RodZ</fullName>
    </submittedName>
</protein>
<dbReference type="Pfam" id="PF13464">
    <property type="entry name" value="RodZ_C"/>
    <property type="match status" value="1"/>
</dbReference>
<feature type="transmembrane region" description="Helical" evidence="2">
    <location>
        <begin position="125"/>
        <end position="143"/>
    </location>
</feature>
<reference evidence="4 5" key="1">
    <citation type="journal article" date="2019" name="Int. J. Syst. Evol. Microbiol.">
        <title>The Global Catalogue of Microorganisms (GCM) 10K type strain sequencing project: providing services to taxonomists for standard genome sequencing and annotation.</title>
        <authorList>
            <consortium name="The Broad Institute Genomics Platform"/>
            <consortium name="The Broad Institute Genome Sequencing Center for Infectious Disease"/>
            <person name="Wu L."/>
            <person name="Ma J."/>
        </authorList>
    </citation>
    <scope>NUCLEOTIDE SEQUENCE [LARGE SCALE GENOMIC DNA]</scope>
    <source>
        <strain evidence="4 5">JCM 15503</strain>
    </source>
</reference>
<keyword evidence="2" id="KW-0812">Transmembrane</keyword>
<dbReference type="EMBL" id="BAAAEW010000018">
    <property type="protein sequence ID" value="GAA0753669.1"/>
    <property type="molecule type" value="Genomic_DNA"/>
</dbReference>
<evidence type="ECO:0000313" key="5">
    <source>
        <dbReference type="Proteomes" id="UP001500279"/>
    </source>
</evidence>